<accession>A0A285NRL3</accession>
<dbReference type="PANTHER" id="PTHR11078">
    <property type="entry name" value="N UTILIZATION SUBSTANCE PROTEIN B-RELATED"/>
    <property type="match status" value="1"/>
</dbReference>
<dbReference type="GO" id="GO:0031564">
    <property type="term" value="P:transcription antitermination"/>
    <property type="evidence" value="ECO:0007669"/>
    <property type="project" value="UniProtKB-KW"/>
</dbReference>
<evidence type="ECO:0000256" key="1">
    <source>
        <dbReference type="ARBA" id="ARBA00005952"/>
    </source>
</evidence>
<dbReference type="GO" id="GO:0005829">
    <property type="term" value="C:cytosol"/>
    <property type="evidence" value="ECO:0007669"/>
    <property type="project" value="TreeGrafter"/>
</dbReference>
<dbReference type="InterPro" id="IPR011605">
    <property type="entry name" value="NusB_fam"/>
</dbReference>
<feature type="domain" description="NusB/RsmB/TIM44" evidence="7">
    <location>
        <begin position="6"/>
        <end position="132"/>
    </location>
</feature>
<keyword evidence="5 6" id="KW-0804">Transcription</keyword>
<dbReference type="Gene3D" id="1.10.940.10">
    <property type="entry name" value="NusB-like"/>
    <property type="match status" value="1"/>
</dbReference>
<sequence>MIYKQKARRDAFLILYQWDIKGDNLEQLMEEYIQSNNIKHPEHRRYIRKLVRTYIQKAKEIDSVISQFSEEWDIDRLGYIERNILRVAIAEILFIGTKKLNLTIYDYVKLTLKYAGKEPAKFVNGILGKVAKLSKES</sequence>
<keyword evidence="9" id="KW-1185">Reference proteome</keyword>
<comment type="function">
    <text evidence="6">Involved in transcription antitermination. Required for transcription of ribosomal RNA (rRNA) genes. Binds specifically to the boxA antiterminator sequence of the ribosomal RNA (rrn) operons.</text>
</comment>
<evidence type="ECO:0000256" key="2">
    <source>
        <dbReference type="ARBA" id="ARBA00022814"/>
    </source>
</evidence>
<protein>
    <recommendedName>
        <fullName evidence="6">Transcription antitermination protein NusB</fullName>
    </recommendedName>
    <alternativeName>
        <fullName evidence="6">Antitermination factor NusB</fullName>
    </alternativeName>
</protein>
<name>A0A285NRL3_9AQUI</name>
<evidence type="ECO:0000313" key="9">
    <source>
        <dbReference type="Proteomes" id="UP000218627"/>
    </source>
</evidence>
<comment type="similarity">
    <text evidence="1 6">Belongs to the NusB family.</text>
</comment>
<keyword evidence="4 6" id="KW-0805">Transcription regulation</keyword>
<dbReference type="RefSeq" id="WP_096600656.1">
    <property type="nucleotide sequence ID" value="NZ_OBEN01000001.1"/>
</dbReference>
<evidence type="ECO:0000256" key="4">
    <source>
        <dbReference type="ARBA" id="ARBA00023015"/>
    </source>
</evidence>
<dbReference type="SUPFAM" id="SSF48013">
    <property type="entry name" value="NusB-like"/>
    <property type="match status" value="1"/>
</dbReference>
<dbReference type="AlphaFoldDB" id="A0A285NRL3"/>
<reference evidence="9" key="1">
    <citation type="submission" date="2017-09" db="EMBL/GenBank/DDBJ databases">
        <authorList>
            <person name="Varghese N."/>
            <person name="Submissions S."/>
        </authorList>
    </citation>
    <scope>NUCLEOTIDE SEQUENCE [LARGE SCALE GENOMIC DNA]</scope>
    <source>
        <strain evidence="9">DSM 2913</strain>
    </source>
</reference>
<dbReference type="PANTHER" id="PTHR11078:SF3">
    <property type="entry name" value="ANTITERMINATION NUSB DOMAIN-CONTAINING PROTEIN"/>
    <property type="match status" value="1"/>
</dbReference>
<evidence type="ECO:0000259" key="7">
    <source>
        <dbReference type="Pfam" id="PF01029"/>
    </source>
</evidence>
<dbReference type="GO" id="GO:0003723">
    <property type="term" value="F:RNA binding"/>
    <property type="evidence" value="ECO:0007669"/>
    <property type="project" value="UniProtKB-UniRule"/>
</dbReference>
<proteinExistence type="inferred from homology"/>
<evidence type="ECO:0000256" key="3">
    <source>
        <dbReference type="ARBA" id="ARBA00022884"/>
    </source>
</evidence>
<gene>
    <name evidence="6" type="primary">nusB</name>
    <name evidence="8" type="ORF">SAMN06265353_0464</name>
</gene>
<dbReference type="HAMAP" id="MF_00073">
    <property type="entry name" value="NusB"/>
    <property type="match status" value="1"/>
</dbReference>
<dbReference type="EMBL" id="OBEN01000001">
    <property type="protein sequence ID" value="SNZ12172.1"/>
    <property type="molecule type" value="Genomic_DNA"/>
</dbReference>
<keyword evidence="2 6" id="KW-0889">Transcription antitermination</keyword>
<dbReference type="Pfam" id="PF01029">
    <property type="entry name" value="NusB"/>
    <property type="match status" value="1"/>
</dbReference>
<evidence type="ECO:0000256" key="5">
    <source>
        <dbReference type="ARBA" id="ARBA00023163"/>
    </source>
</evidence>
<dbReference type="Proteomes" id="UP000218627">
    <property type="component" value="Unassembled WGS sequence"/>
</dbReference>
<dbReference type="InterPro" id="IPR006027">
    <property type="entry name" value="NusB_RsmB_TIM44"/>
</dbReference>
<evidence type="ECO:0000313" key="8">
    <source>
        <dbReference type="EMBL" id="SNZ12172.1"/>
    </source>
</evidence>
<dbReference type="GO" id="GO:0006353">
    <property type="term" value="P:DNA-templated transcription termination"/>
    <property type="evidence" value="ECO:0007669"/>
    <property type="project" value="UniProtKB-UniRule"/>
</dbReference>
<dbReference type="OrthoDB" id="9797817at2"/>
<dbReference type="InterPro" id="IPR035926">
    <property type="entry name" value="NusB-like_sf"/>
</dbReference>
<keyword evidence="3 6" id="KW-0694">RNA-binding</keyword>
<dbReference type="NCBIfam" id="TIGR01951">
    <property type="entry name" value="nusB"/>
    <property type="match status" value="1"/>
</dbReference>
<evidence type="ECO:0000256" key="6">
    <source>
        <dbReference type="HAMAP-Rule" id="MF_00073"/>
    </source>
</evidence>
<organism evidence="8 9">
    <name type="scientific">Hydrogenobacter hydrogenophilus</name>
    <dbReference type="NCBI Taxonomy" id="35835"/>
    <lineage>
        <taxon>Bacteria</taxon>
        <taxon>Pseudomonadati</taxon>
        <taxon>Aquificota</taxon>
        <taxon>Aquificia</taxon>
        <taxon>Aquificales</taxon>
        <taxon>Aquificaceae</taxon>
        <taxon>Hydrogenobacter</taxon>
    </lineage>
</organism>